<dbReference type="Proteomes" id="UP001152795">
    <property type="component" value="Unassembled WGS sequence"/>
</dbReference>
<name>A0A7D9D9W0_PARCT</name>
<dbReference type="PANTHER" id="PTHR47331">
    <property type="entry name" value="PHD-TYPE DOMAIN-CONTAINING PROTEIN"/>
    <property type="match status" value="1"/>
</dbReference>
<feature type="domain" description="DUF5641" evidence="1">
    <location>
        <begin position="177"/>
        <end position="248"/>
    </location>
</feature>
<dbReference type="Pfam" id="PF05380">
    <property type="entry name" value="Peptidase_A17"/>
    <property type="match status" value="1"/>
</dbReference>
<sequence>MPENQPITKRSILSRLGRVYDPLGMVSPTMAEGKHIFRDACEERKGWSAEVSESLKRKWIKWIKWNNQMKNVKVPRAITKKSDVIEGIQLHLFADASNLACCAATVAVVEHKSGTVKGLESVVLNIESNMNNHPLTYVECDGGEKQVLTPNILIRGENSYMLDDVEDEEDELTKMQRRLRKAKDDAWKRWKREYVHSLLESQRVNFKVVEAPHIGDVVLVVGEEKNRGEWKKGKVLRQVRGKDADFKRIVQNTVGGFMSGVDSQTARIQYRDDEKTFVTMMDDSDLKDAIRCLTAVPNTDGMFRMCVRVHNKVTPIGKNRNASKTNTTNANGIRSCSPDLNRSRLCNQSWIDRIKPTNEKEENEQLRLALSANYAENECQHERGHIDLVLWGGDVLGLQNAVLSECNNHLTITTTLETIISKLSEEMTVSAAPPKSSQKSNVICMETSILAIKDFSCNFKCVGCCMDIDSNSTVGPMLKCPTCSTLSLKRSAQLYNNCMLLLPNNKRFSANTQVIQLSFDWEAPKKEPTEQEIFCESGYG</sequence>
<dbReference type="AlphaFoldDB" id="A0A7D9D9W0"/>
<comment type="caution">
    <text evidence="2">The sequence shown here is derived from an EMBL/GenBank/DDBJ whole genome shotgun (WGS) entry which is preliminary data.</text>
</comment>
<dbReference type="PANTHER" id="PTHR47331:SF1">
    <property type="entry name" value="GAG-LIKE PROTEIN"/>
    <property type="match status" value="1"/>
</dbReference>
<dbReference type="Pfam" id="PF18701">
    <property type="entry name" value="DUF5641"/>
    <property type="match status" value="1"/>
</dbReference>
<gene>
    <name evidence="2" type="ORF">PACLA_8A052991</name>
</gene>
<accession>A0A7D9D9W0</accession>
<evidence type="ECO:0000313" key="3">
    <source>
        <dbReference type="Proteomes" id="UP001152795"/>
    </source>
</evidence>
<evidence type="ECO:0000259" key="1">
    <source>
        <dbReference type="Pfam" id="PF18701"/>
    </source>
</evidence>
<dbReference type="EMBL" id="CACRXK020000220">
    <property type="protein sequence ID" value="CAB3979699.1"/>
    <property type="molecule type" value="Genomic_DNA"/>
</dbReference>
<dbReference type="InterPro" id="IPR040676">
    <property type="entry name" value="DUF5641"/>
</dbReference>
<proteinExistence type="predicted"/>
<organism evidence="2 3">
    <name type="scientific">Paramuricea clavata</name>
    <name type="common">Red gorgonian</name>
    <name type="synonym">Violescent sea-whip</name>
    <dbReference type="NCBI Taxonomy" id="317549"/>
    <lineage>
        <taxon>Eukaryota</taxon>
        <taxon>Metazoa</taxon>
        <taxon>Cnidaria</taxon>
        <taxon>Anthozoa</taxon>
        <taxon>Octocorallia</taxon>
        <taxon>Malacalcyonacea</taxon>
        <taxon>Plexauridae</taxon>
        <taxon>Paramuricea</taxon>
    </lineage>
</organism>
<reference evidence="2" key="1">
    <citation type="submission" date="2020-04" db="EMBL/GenBank/DDBJ databases">
        <authorList>
            <person name="Alioto T."/>
            <person name="Alioto T."/>
            <person name="Gomez Garrido J."/>
        </authorList>
    </citation>
    <scope>NUCLEOTIDE SEQUENCE</scope>
    <source>
        <strain evidence="2">A484AB</strain>
    </source>
</reference>
<dbReference type="SUPFAM" id="SSF54277">
    <property type="entry name" value="CAD &amp; PB1 domains"/>
    <property type="match status" value="1"/>
</dbReference>
<evidence type="ECO:0000313" key="2">
    <source>
        <dbReference type="EMBL" id="CAB3979699.1"/>
    </source>
</evidence>
<dbReference type="InterPro" id="IPR008042">
    <property type="entry name" value="Retrotrans_Pao"/>
</dbReference>
<keyword evidence="3" id="KW-1185">Reference proteome</keyword>
<protein>
    <recommendedName>
        <fullName evidence="1">DUF5641 domain-containing protein</fullName>
    </recommendedName>
</protein>